<reference evidence="2" key="1">
    <citation type="submission" date="2020-11" db="EMBL/GenBank/DDBJ databases">
        <authorList>
            <consortium name="DOE Joint Genome Institute"/>
            <person name="Ahrendt S."/>
            <person name="Riley R."/>
            <person name="Andreopoulos W."/>
            <person name="Labutti K."/>
            <person name="Pangilinan J."/>
            <person name="Ruiz-Duenas F.J."/>
            <person name="Barrasa J.M."/>
            <person name="Sanchez-Garcia M."/>
            <person name="Camarero S."/>
            <person name="Miyauchi S."/>
            <person name="Serrano A."/>
            <person name="Linde D."/>
            <person name="Babiker R."/>
            <person name="Drula E."/>
            <person name="Ayuso-Fernandez I."/>
            <person name="Pacheco R."/>
            <person name="Padilla G."/>
            <person name="Ferreira P."/>
            <person name="Barriuso J."/>
            <person name="Kellner H."/>
            <person name="Castanera R."/>
            <person name="Alfaro M."/>
            <person name="Ramirez L."/>
            <person name="Pisabarro A.G."/>
            <person name="Kuo A."/>
            <person name="Tritt A."/>
            <person name="Lipzen A."/>
            <person name="He G."/>
            <person name="Yan M."/>
            <person name="Ng V."/>
            <person name="Cullen D."/>
            <person name="Martin F."/>
            <person name="Rosso M.-N."/>
            <person name="Henrissat B."/>
            <person name="Hibbett D."/>
            <person name="Martinez A.T."/>
            <person name="Grigoriev I.V."/>
        </authorList>
    </citation>
    <scope>NUCLEOTIDE SEQUENCE</scope>
    <source>
        <strain evidence="2">CBS 506.95</strain>
    </source>
</reference>
<feature type="transmembrane region" description="Helical" evidence="1">
    <location>
        <begin position="95"/>
        <end position="115"/>
    </location>
</feature>
<feature type="transmembrane region" description="Helical" evidence="1">
    <location>
        <begin position="127"/>
        <end position="147"/>
    </location>
</feature>
<dbReference type="Proteomes" id="UP000807306">
    <property type="component" value="Unassembled WGS sequence"/>
</dbReference>
<keyword evidence="1" id="KW-0472">Membrane</keyword>
<dbReference type="OrthoDB" id="3197626at2759"/>
<feature type="transmembrane region" description="Helical" evidence="1">
    <location>
        <begin position="18"/>
        <end position="35"/>
    </location>
</feature>
<feature type="transmembrane region" description="Helical" evidence="1">
    <location>
        <begin position="55"/>
        <end position="75"/>
    </location>
</feature>
<dbReference type="AlphaFoldDB" id="A0A9P6JWV5"/>
<keyword evidence="3" id="KW-1185">Reference proteome</keyword>
<organism evidence="2 3">
    <name type="scientific">Crepidotus variabilis</name>
    <dbReference type="NCBI Taxonomy" id="179855"/>
    <lineage>
        <taxon>Eukaryota</taxon>
        <taxon>Fungi</taxon>
        <taxon>Dikarya</taxon>
        <taxon>Basidiomycota</taxon>
        <taxon>Agaricomycotina</taxon>
        <taxon>Agaricomycetes</taxon>
        <taxon>Agaricomycetidae</taxon>
        <taxon>Agaricales</taxon>
        <taxon>Agaricineae</taxon>
        <taxon>Crepidotaceae</taxon>
        <taxon>Crepidotus</taxon>
    </lineage>
</organism>
<keyword evidence="1" id="KW-1133">Transmembrane helix</keyword>
<accession>A0A9P6JWV5</accession>
<gene>
    <name evidence="2" type="ORF">CPB83DRAFT_227553</name>
</gene>
<name>A0A9P6JWV5_9AGAR</name>
<protein>
    <submittedName>
        <fullName evidence="2">Uncharacterized protein</fullName>
    </submittedName>
</protein>
<keyword evidence="1" id="KW-0812">Transmembrane</keyword>
<evidence type="ECO:0000313" key="2">
    <source>
        <dbReference type="EMBL" id="KAF9535070.1"/>
    </source>
</evidence>
<evidence type="ECO:0000313" key="3">
    <source>
        <dbReference type="Proteomes" id="UP000807306"/>
    </source>
</evidence>
<dbReference type="EMBL" id="MU157825">
    <property type="protein sequence ID" value="KAF9535070.1"/>
    <property type="molecule type" value="Genomic_DNA"/>
</dbReference>
<proteinExistence type="predicted"/>
<feature type="transmembrane region" description="Helical" evidence="1">
    <location>
        <begin position="167"/>
        <end position="194"/>
    </location>
</feature>
<sequence length="309" mass="35029">MLWMDIGDSNDDNIFKNTYLRLVYAMLGLYTWEWASSLQFEFDLLTGRKKFKWPLVFYFLCRYFPFLHLGILPRMSSDGSWPNRLNSHRIDCRPLYVLLYIVGHGSVALAGNNLALRAMALWPGKKYLKFALWLIILGQWAVILWGAPALPGGLQLFHFAPTECHGWFTFIDGSLGAFLYALIFDLLILGLTLYKLVGTINVSFFRRQDGPVRYILVAQGTSYMVISITVNLLALLLIELAPQSRLVADFIVPFQVVAPLIACRMVRQLVTFSDSEAVESIAQNTKNRVSIQFKHTVATDATTSSERAT</sequence>
<evidence type="ECO:0000256" key="1">
    <source>
        <dbReference type="SAM" id="Phobius"/>
    </source>
</evidence>
<comment type="caution">
    <text evidence="2">The sequence shown here is derived from an EMBL/GenBank/DDBJ whole genome shotgun (WGS) entry which is preliminary data.</text>
</comment>
<feature type="transmembrane region" description="Helical" evidence="1">
    <location>
        <begin position="214"/>
        <end position="238"/>
    </location>
</feature>